<proteinExistence type="predicted"/>
<feature type="compositionally biased region" description="Low complexity" evidence="1">
    <location>
        <begin position="48"/>
        <end position="57"/>
    </location>
</feature>
<sequence length="84" mass="8771">MFWSSHSPVKATLIPCSSSLNACSPKASKPLWFPPSTSPTPPSPIPPSLSITTPYPTASTKAASTRLPTPKLTCRLSGPLAPRA</sequence>
<feature type="compositionally biased region" description="Pro residues" evidence="1">
    <location>
        <begin position="32"/>
        <end position="47"/>
    </location>
</feature>
<dbReference type="EMBL" id="JBBPBM010000120">
    <property type="protein sequence ID" value="KAK8506007.1"/>
    <property type="molecule type" value="Genomic_DNA"/>
</dbReference>
<dbReference type="Proteomes" id="UP001472677">
    <property type="component" value="Unassembled WGS sequence"/>
</dbReference>
<organism evidence="2 3">
    <name type="scientific">Hibiscus sabdariffa</name>
    <name type="common">roselle</name>
    <dbReference type="NCBI Taxonomy" id="183260"/>
    <lineage>
        <taxon>Eukaryota</taxon>
        <taxon>Viridiplantae</taxon>
        <taxon>Streptophyta</taxon>
        <taxon>Embryophyta</taxon>
        <taxon>Tracheophyta</taxon>
        <taxon>Spermatophyta</taxon>
        <taxon>Magnoliopsida</taxon>
        <taxon>eudicotyledons</taxon>
        <taxon>Gunneridae</taxon>
        <taxon>Pentapetalae</taxon>
        <taxon>rosids</taxon>
        <taxon>malvids</taxon>
        <taxon>Malvales</taxon>
        <taxon>Malvaceae</taxon>
        <taxon>Malvoideae</taxon>
        <taxon>Hibiscus</taxon>
    </lineage>
</organism>
<feature type="region of interest" description="Disordered" evidence="1">
    <location>
        <begin position="31"/>
        <end position="84"/>
    </location>
</feature>
<comment type="caution">
    <text evidence="2">The sequence shown here is derived from an EMBL/GenBank/DDBJ whole genome shotgun (WGS) entry which is preliminary data.</text>
</comment>
<reference evidence="2 3" key="1">
    <citation type="journal article" date="2024" name="G3 (Bethesda)">
        <title>Genome assembly of Hibiscus sabdariffa L. provides insights into metabolisms of medicinal natural products.</title>
        <authorList>
            <person name="Kim T."/>
        </authorList>
    </citation>
    <scope>NUCLEOTIDE SEQUENCE [LARGE SCALE GENOMIC DNA]</scope>
    <source>
        <strain evidence="2">TK-2024</strain>
        <tissue evidence="2">Old leaves</tissue>
    </source>
</reference>
<name>A0ABR2BGG8_9ROSI</name>
<gene>
    <name evidence="2" type="ORF">V6N12_074066</name>
</gene>
<feature type="compositionally biased region" description="Polar residues" evidence="1">
    <location>
        <begin position="58"/>
        <end position="67"/>
    </location>
</feature>
<evidence type="ECO:0000256" key="1">
    <source>
        <dbReference type="SAM" id="MobiDB-lite"/>
    </source>
</evidence>
<evidence type="ECO:0000313" key="3">
    <source>
        <dbReference type="Proteomes" id="UP001472677"/>
    </source>
</evidence>
<protein>
    <submittedName>
        <fullName evidence="2">Uncharacterized protein</fullName>
    </submittedName>
</protein>
<keyword evidence="3" id="KW-1185">Reference proteome</keyword>
<evidence type="ECO:0000313" key="2">
    <source>
        <dbReference type="EMBL" id="KAK8506007.1"/>
    </source>
</evidence>
<accession>A0ABR2BGG8</accession>